<proteinExistence type="inferred from homology"/>
<name>A0A8J5K2A0_HOMAM</name>
<reference evidence="9" key="1">
    <citation type="journal article" date="2021" name="Sci. Adv.">
        <title>The American lobster genome reveals insights on longevity, neural, and immune adaptations.</title>
        <authorList>
            <person name="Polinski J.M."/>
            <person name="Zimin A.V."/>
            <person name="Clark K.F."/>
            <person name="Kohn A.B."/>
            <person name="Sadowski N."/>
            <person name="Timp W."/>
            <person name="Ptitsyn A."/>
            <person name="Khanna P."/>
            <person name="Romanova D.Y."/>
            <person name="Williams P."/>
            <person name="Greenwood S.J."/>
            <person name="Moroz L.L."/>
            <person name="Walt D.R."/>
            <person name="Bodnar A.G."/>
        </authorList>
    </citation>
    <scope>NUCLEOTIDE SEQUENCE</scope>
    <source>
        <strain evidence="9">GMGI-L3</strain>
    </source>
</reference>
<comment type="similarity">
    <text evidence="2">Belongs to the COX16 family.</text>
</comment>
<gene>
    <name evidence="9" type="primary">Cox16-L</name>
    <name evidence="9" type="ORF">Hamer_G011005</name>
</gene>
<sequence length="122" mass="14108">MSFLFYLRSCVGMGSRFLKGKFMRFGAPFLVLVVGGSFGLKEFSQIRYDFRNRKNITKEDAEKLGIPMKPQAEVTLETEYKKITKIDTSNWENIRGPRPWEDGNKLYEEAVQRGKQNTDKAS</sequence>
<dbReference type="GO" id="GO:0005743">
    <property type="term" value="C:mitochondrial inner membrane"/>
    <property type="evidence" value="ECO:0007669"/>
    <property type="project" value="UniProtKB-SubCell"/>
</dbReference>
<accession>A0A8J5K2A0</accession>
<evidence type="ECO:0000256" key="4">
    <source>
        <dbReference type="ARBA" id="ARBA00022692"/>
    </source>
</evidence>
<dbReference type="AlphaFoldDB" id="A0A8J5K2A0"/>
<dbReference type="PANTHER" id="PTHR17130:SF14">
    <property type="entry name" value="CYTOCHROME C OXIDASE ASSEMBLY PROTEIN COX16 HOMOLOG, MITOCHONDRIAL"/>
    <property type="match status" value="1"/>
</dbReference>
<evidence type="ECO:0000256" key="7">
    <source>
        <dbReference type="ARBA" id="ARBA00023128"/>
    </source>
</evidence>
<evidence type="ECO:0000256" key="2">
    <source>
        <dbReference type="ARBA" id="ARBA00008370"/>
    </source>
</evidence>
<evidence type="ECO:0000256" key="8">
    <source>
        <dbReference type="ARBA" id="ARBA00023136"/>
    </source>
</evidence>
<keyword evidence="4" id="KW-0812">Transmembrane</keyword>
<comment type="caution">
    <text evidence="9">The sequence shown here is derived from an EMBL/GenBank/DDBJ whole genome shotgun (WGS) entry which is preliminary data.</text>
</comment>
<keyword evidence="6" id="KW-1133">Transmembrane helix</keyword>
<keyword evidence="7" id="KW-0496">Mitochondrion</keyword>
<dbReference type="InterPro" id="IPR020164">
    <property type="entry name" value="Cyt_c_Oxase_assmbl_COX16"/>
</dbReference>
<evidence type="ECO:0000256" key="1">
    <source>
        <dbReference type="ARBA" id="ARBA00004434"/>
    </source>
</evidence>
<dbReference type="PANTHER" id="PTHR17130">
    <property type="entry name" value="MITOCHONDRIAL OUTER MEMBRANE PROTEIN 25"/>
    <property type="match status" value="1"/>
</dbReference>
<keyword evidence="10" id="KW-1185">Reference proteome</keyword>
<dbReference type="EMBL" id="JAHLQT010022636">
    <property type="protein sequence ID" value="KAG7166184.1"/>
    <property type="molecule type" value="Genomic_DNA"/>
</dbReference>
<evidence type="ECO:0000256" key="5">
    <source>
        <dbReference type="ARBA" id="ARBA00022792"/>
    </source>
</evidence>
<evidence type="ECO:0000256" key="6">
    <source>
        <dbReference type="ARBA" id="ARBA00022989"/>
    </source>
</evidence>
<protein>
    <recommendedName>
        <fullName evidence="3">Cytochrome c oxidase assembly protein COX16 homolog, mitochondrial</fullName>
    </recommendedName>
</protein>
<organism evidence="9 10">
    <name type="scientific">Homarus americanus</name>
    <name type="common">American lobster</name>
    <dbReference type="NCBI Taxonomy" id="6706"/>
    <lineage>
        <taxon>Eukaryota</taxon>
        <taxon>Metazoa</taxon>
        <taxon>Ecdysozoa</taxon>
        <taxon>Arthropoda</taxon>
        <taxon>Crustacea</taxon>
        <taxon>Multicrustacea</taxon>
        <taxon>Malacostraca</taxon>
        <taxon>Eumalacostraca</taxon>
        <taxon>Eucarida</taxon>
        <taxon>Decapoda</taxon>
        <taxon>Pleocyemata</taxon>
        <taxon>Astacidea</taxon>
        <taxon>Nephropoidea</taxon>
        <taxon>Nephropidae</taxon>
        <taxon>Homarus</taxon>
    </lineage>
</organism>
<evidence type="ECO:0000313" key="10">
    <source>
        <dbReference type="Proteomes" id="UP000747542"/>
    </source>
</evidence>
<comment type="subcellular location">
    <subcellularLocation>
        <location evidence="1">Mitochondrion inner membrane</location>
        <topology evidence="1">Single-pass membrane protein</topology>
    </subcellularLocation>
</comment>
<dbReference type="Pfam" id="PF14138">
    <property type="entry name" value="COX16"/>
    <property type="match status" value="1"/>
</dbReference>
<dbReference type="GO" id="GO:0033617">
    <property type="term" value="P:mitochondrial respiratory chain complex IV assembly"/>
    <property type="evidence" value="ECO:0007669"/>
    <property type="project" value="TreeGrafter"/>
</dbReference>
<dbReference type="Proteomes" id="UP000747542">
    <property type="component" value="Unassembled WGS sequence"/>
</dbReference>
<keyword evidence="8" id="KW-0472">Membrane</keyword>
<keyword evidence="5" id="KW-0999">Mitochondrion inner membrane</keyword>
<evidence type="ECO:0000313" key="9">
    <source>
        <dbReference type="EMBL" id="KAG7166184.1"/>
    </source>
</evidence>
<evidence type="ECO:0000256" key="3">
    <source>
        <dbReference type="ARBA" id="ARBA00021814"/>
    </source>
</evidence>